<dbReference type="Proteomes" id="UP001054945">
    <property type="component" value="Unassembled WGS sequence"/>
</dbReference>
<feature type="transmembrane region" description="Helical" evidence="1">
    <location>
        <begin position="63"/>
        <end position="82"/>
    </location>
</feature>
<keyword evidence="3" id="KW-1185">Reference proteome</keyword>
<name>A0AAV4R361_CAEEX</name>
<protein>
    <submittedName>
        <fullName evidence="2">Uncharacterized protein</fullName>
    </submittedName>
</protein>
<gene>
    <name evidence="2" type="ORF">CEXT_83881</name>
</gene>
<sequence length="88" mass="9566">MRLGAGEPISGDELLSAAGRTLSSLSLSGGNMQMPVLHQPSGLLPVFYVQMDPSRARRQWDDISLITATAGKLIFFFISLVFRSTLLI</sequence>
<dbReference type="EMBL" id="BPLR01007139">
    <property type="protein sequence ID" value="GIY14741.1"/>
    <property type="molecule type" value="Genomic_DNA"/>
</dbReference>
<dbReference type="AlphaFoldDB" id="A0AAV4R361"/>
<reference evidence="2 3" key="1">
    <citation type="submission" date="2021-06" db="EMBL/GenBank/DDBJ databases">
        <title>Caerostris extrusa draft genome.</title>
        <authorList>
            <person name="Kono N."/>
            <person name="Arakawa K."/>
        </authorList>
    </citation>
    <scope>NUCLEOTIDE SEQUENCE [LARGE SCALE GENOMIC DNA]</scope>
</reference>
<keyword evidence="1" id="KW-1133">Transmembrane helix</keyword>
<evidence type="ECO:0000256" key="1">
    <source>
        <dbReference type="SAM" id="Phobius"/>
    </source>
</evidence>
<keyword evidence="1" id="KW-0812">Transmembrane</keyword>
<evidence type="ECO:0000313" key="2">
    <source>
        <dbReference type="EMBL" id="GIY14741.1"/>
    </source>
</evidence>
<proteinExistence type="predicted"/>
<keyword evidence="1" id="KW-0472">Membrane</keyword>
<evidence type="ECO:0000313" key="3">
    <source>
        <dbReference type="Proteomes" id="UP001054945"/>
    </source>
</evidence>
<organism evidence="2 3">
    <name type="scientific">Caerostris extrusa</name>
    <name type="common">Bark spider</name>
    <name type="synonym">Caerostris bankana</name>
    <dbReference type="NCBI Taxonomy" id="172846"/>
    <lineage>
        <taxon>Eukaryota</taxon>
        <taxon>Metazoa</taxon>
        <taxon>Ecdysozoa</taxon>
        <taxon>Arthropoda</taxon>
        <taxon>Chelicerata</taxon>
        <taxon>Arachnida</taxon>
        <taxon>Araneae</taxon>
        <taxon>Araneomorphae</taxon>
        <taxon>Entelegynae</taxon>
        <taxon>Araneoidea</taxon>
        <taxon>Araneidae</taxon>
        <taxon>Caerostris</taxon>
    </lineage>
</organism>
<comment type="caution">
    <text evidence="2">The sequence shown here is derived from an EMBL/GenBank/DDBJ whole genome shotgun (WGS) entry which is preliminary data.</text>
</comment>
<accession>A0AAV4R361</accession>